<reference evidence="8 9" key="1">
    <citation type="journal article" date="2014" name="Int. J. Syst. Evol. Microbiol.">
        <title>Lysinibacillus halotolerans sp. nov., isolated from saline-alkaline soil.</title>
        <authorList>
            <person name="Kong D."/>
            <person name="Wang Y."/>
            <person name="Zhao B."/>
            <person name="Li Y."/>
            <person name="Song J."/>
            <person name="Zhai Y."/>
            <person name="Zhang C."/>
            <person name="Wang H."/>
            <person name="Chen X."/>
            <person name="Zhao B."/>
            <person name="Ruan Z."/>
        </authorList>
    </citation>
    <scope>NUCLEOTIDE SEQUENCE [LARGE SCALE GENOMIC DNA]</scope>
    <source>
        <strain evidence="8 9">MCCC 1A12703</strain>
    </source>
</reference>
<protein>
    <submittedName>
        <fullName evidence="8">Cytochrome c biogenesis protein CcdA</fullName>
    </submittedName>
</protein>
<evidence type="ECO:0000259" key="7">
    <source>
        <dbReference type="Pfam" id="PF02683"/>
    </source>
</evidence>
<feature type="transmembrane region" description="Helical" evidence="6">
    <location>
        <begin position="130"/>
        <end position="148"/>
    </location>
</feature>
<comment type="caution">
    <text evidence="8">The sequence shown here is derived from an EMBL/GenBank/DDBJ whole genome shotgun (WGS) entry which is preliminary data.</text>
</comment>
<evidence type="ECO:0000313" key="9">
    <source>
        <dbReference type="Proteomes" id="UP000279909"/>
    </source>
</evidence>
<dbReference type="PANTHER" id="PTHR31272:SF4">
    <property type="entry name" value="CYTOCHROME C-TYPE BIOGENESIS PROTEIN HI_1454-RELATED"/>
    <property type="match status" value="1"/>
</dbReference>
<gene>
    <name evidence="8" type="ORF">EC501_16220</name>
</gene>
<dbReference type="Pfam" id="PF02683">
    <property type="entry name" value="DsbD_TM"/>
    <property type="match status" value="1"/>
</dbReference>
<sequence>MQADISIFLCFGAGLLTFLSPCVFPLYPVFLSYITGLSVDKIQKGEMSGQRKAIFHTICFLLGFSIIYLVLGFGTAEGATFIESWYFQYGDLVRQIGAILMIIFGLITVGILQPKFFMKERKVHIQHKPAGYFGSLIIGLAFAVGWTPCTGPILAATLTLVGTNPSQGLWYMAAYILGFSVPFLFMAFYSTKFTWIKKYTGTIMRIGGAIMILMGVILYFDKFTMINALLQPIFGDFQGF</sequence>
<dbReference type="EMBL" id="RHLQ01000056">
    <property type="protein sequence ID" value="RNC97273.1"/>
    <property type="molecule type" value="Genomic_DNA"/>
</dbReference>
<dbReference type="InterPro" id="IPR051790">
    <property type="entry name" value="Cytochrome_c-biogenesis_DsbD"/>
</dbReference>
<comment type="subcellular location">
    <subcellularLocation>
        <location evidence="1">Membrane</location>
        <topology evidence="1">Multi-pass membrane protein</topology>
    </subcellularLocation>
</comment>
<feature type="transmembrane region" description="Helical" evidence="6">
    <location>
        <begin position="168"/>
        <end position="190"/>
    </location>
</feature>
<feature type="transmembrane region" description="Helical" evidence="6">
    <location>
        <begin position="6"/>
        <end position="33"/>
    </location>
</feature>
<evidence type="ECO:0000256" key="2">
    <source>
        <dbReference type="ARBA" id="ARBA00006143"/>
    </source>
</evidence>
<dbReference type="GO" id="GO:0017004">
    <property type="term" value="P:cytochrome complex assembly"/>
    <property type="evidence" value="ECO:0007669"/>
    <property type="project" value="InterPro"/>
</dbReference>
<dbReference type="InterPro" id="IPR003834">
    <property type="entry name" value="Cyt_c_assmbl_TM_dom"/>
</dbReference>
<dbReference type="OrthoDB" id="9803065at2"/>
<feature type="transmembrane region" description="Helical" evidence="6">
    <location>
        <begin position="202"/>
        <end position="220"/>
    </location>
</feature>
<name>A0A3M8H4E3_9BACI</name>
<keyword evidence="5 6" id="KW-0472">Membrane</keyword>
<proteinExistence type="inferred from homology"/>
<dbReference type="AlphaFoldDB" id="A0A3M8H4E3"/>
<feature type="domain" description="Cytochrome C biogenesis protein transmembrane" evidence="7">
    <location>
        <begin position="7"/>
        <end position="216"/>
    </location>
</feature>
<feature type="transmembrane region" description="Helical" evidence="6">
    <location>
        <begin position="96"/>
        <end position="118"/>
    </location>
</feature>
<evidence type="ECO:0000313" key="8">
    <source>
        <dbReference type="EMBL" id="RNC97273.1"/>
    </source>
</evidence>
<comment type="similarity">
    <text evidence="2">Belongs to the DsbD family.</text>
</comment>
<dbReference type="GO" id="GO:0016020">
    <property type="term" value="C:membrane"/>
    <property type="evidence" value="ECO:0007669"/>
    <property type="project" value="UniProtKB-SubCell"/>
</dbReference>
<evidence type="ECO:0000256" key="6">
    <source>
        <dbReference type="SAM" id="Phobius"/>
    </source>
</evidence>
<evidence type="ECO:0000256" key="4">
    <source>
        <dbReference type="ARBA" id="ARBA00022989"/>
    </source>
</evidence>
<evidence type="ECO:0000256" key="1">
    <source>
        <dbReference type="ARBA" id="ARBA00004141"/>
    </source>
</evidence>
<evidence type="ECO:0000256" key="3">
    <source>
        <dbReference type="ARBA" id="ARBA00022692"/>
    </source>
</evidence>
<keyword evidence="4 6" id="KW-1133">Transmembrane helix</keyword>
<dbReference type="PANTHER" id="PTHR31272">
    <property type="entry name" value="CYTOCHROME C-TYPE BIOGENESIS PROTEIN HI_1454-RELATED"/>
    <property type="match status" value="1"/>
</dbReference>
<dbReference type="Proteomes" id="UP000279909">
    <property type="component" value="Unassembled WGS sequence"/>
</dbReference>
<accession>A0A3M8H4E3</accession>
<keyword evidence="3 6" id="KW-0812">Transmembrane</keyword>
<evidence type="ECO:0000256" key="5">
    <source>
        <dbReference type="ARBA" id="ARBA00023136"/>
    </source>
</evidence>
<organism evidence="8 9">
    <name type="scientific">Lysinibacillus halotolerans</name>
    <dbReference type="NCBI Taxonomy" id="1368476"/>
    <lineage>
        <taxon>Bacteria</taxon>
        <taxon>Bacillati</taxon>
        <taxon>Bacillota</taxon>
        <taxon>Bacilli</taxon>
        <taxon>Bacillales</taxon>
        <taxon>Bacillaceae</taxon>
        <taxon>Lysinibacillus</taxon>
    </lineage>
</organism>
<dbReference type="RefSeq" id="WP_122973393.1">
    <property type="nucleotide sequence ID" value="NZ_RHLQ01000056.1"/>
</dbReference>
<keyword evidence="9" id="KW-1185">Reference proteome</keyword>
<feature type="transmembrane region" description="Helical" evidence="6">
    <location>
        <begin position="53"/>
        <end position="76"/>
    </location>
</feature>